<dbReference type="OrthoDB" id="432528at2759"/>
<keyword evidence="5" id="KW-1185">Reference proteome</keyword>
<dbReference type="InterPro" id="IPR015915">
    <property type="entry name" value="Kelch-typ_b-propeller"/>
</dbReference>
<reference evidence="5" key="1">
    <citation type="journal article" date="2018" name="Nat. Microbiol.">
        <title>Leveraging single-cell genomics to expand the fungal tree of life.</title>
        <authorList>
            <person name="Ahrendt S.R."/>
            <person name="Quandt C.A."/>
            <person name="Ciobanu D."/>
            <person name="Clum A."/>
            <person name="Salamov A."/>
            <person name="Andreopoulos B."/>
            <person name="Cheng J.F."/>
            <person name="Woyke T."/>
            <person name="Pelin A."/>
            <person name="Henrissat B."/>
            <person name="Reynolds N.K."/>
            <person name="Benny G.L."/>
            <person name="Smith M.E."/>
            <person name="James T.Y."/>
            <person name="Grigoriev I.V."/>
        </authorList>
    </citation>
    <scope>NUCLEOTIDE SEQUENCE [LARGE SCALE GENOMIC DNA]</scope>
    <source>
        <strain evidence="5">RSA 1356</strain>
    </source>
</reference>
<feature type="chain" id="PRO_5020302764" description="Galactose oxidase" evidence="3">
    <location>
        <begin position="20"/>
        <end position="345"/>
    </location>
</feature>
<proteinExistence type="predicted"/>
<dbReference type="Gene3D" id="2.120.10.80">
    <property type="entry name" value="Kelch-type beta propeller"/>
    <property type="match status" value="1"/>
</dbReference>
<evidence type="ECO:0000313" key="5">
    <source>
        <dbReference type="Proteomes" id="UP000271241"/>
    </source>
</evidence>
<sequence>MRFSLGLVLIVVALWMASGQSIISAPRWGHSAALIDTRLYVVGGRSGINGSTSPLASDNFVASIDISQSFNTNSPRWVFVSTSGDQPNLMTNGTMAVDANRKRLILFGGELDGHDSPSDAVWTLDLAQRTWKLESRKGAPEPRRVSAAVALDEAHIYVYGGIDGKDKNQQKKFDDLYKLSKSSLSWSKCKKAAGTNSALFRHTLSYVPGRNILLSIGGASDDSLASMDKLSWYNPEKDEWGQTRPTATPLFRGANTALWSLASASSSLAAAISVATLLQRCGGVGYDHVYMVKASGEERARRTVRALGYYGHGHLRPGSPDTVFLRTVRQLRNQILRHQMGLMPT</sequence>
<evidence type="ECO:0008006" key="6">
    <source>
        <dbReference type="Google" id="ProtNLM"/>
    </source>
</evidence>
<dbReference type="Proteomes" id="UP000271241">
    <property type="component" value="Unassembled WGS sequence"/>
</dbReference>
<keyword evidence="1" id="KW-0880">Kelch repeat</keyword>
<feature type="signal peptide" evidence="3">
    <location>
        <begin position="1"/>
        <end position="19"/>
    </location>
</feature>
<dbReference type="STRING" id="78915.A0A4P9XUN0"/>
<dbReference type="SUPFAM" id="SSF117281">
    <property type="entry name" value="Kelch motif"/>
    <property type="match status" value="1"/>
</dbReference>
<dbReference type="AlphaFoldDB" id="A0A4P9XUN0"/>
<evidence type="ECO:0000256" key="2">
    <source>
        <dbReference type="ARBA" id="ARBA00022737"/>
    </source>
</evidence>
<dbReference type="PANTHER" id="PTHR46228:SF2">
    <property type="entry name" value="KELCH REPEAT PROTEIN (AFU_ORTHOLOGUE AFUA_4G14350)"/>
    <property type="match status" value="1"/>
</dbReference>
<evidence type="ECO:0000313" key="4">
    <source>
        <dbReference type="EMBL" id="RKP09291.1"/>
    </source>
</evidence>
<gene>
    <name evidence="4" type="ORF">THASP1DRAFT_28916</name>
</gene>
<dbReference type="Pfam" id="PF24681">
    <property type="entry name" value="Kelch_KLHDC2_KLHL20_DRC7"/>
    <property type="match status" value="1"/>
</dbReference>
<protein>
    <recommendedName>
        <fullName evidence="6">Galactose oxidase</fullName>
    </recommendedName>
</protein>
<dbReference type="EMBL" id="KZ992525">
    <property type="protein sequence ID" value="RKP09291.1"/>
    <property type="molecule type" value="Genomic_DNA"/>
</dbReference>
<evidence type="ECO:0000256" key="3">
    <source>
        <dbReference type="SAM" id="SignalP"/>
    </source>
</evidence>
<organism evidence="4 5">
    <name type="scientific">Thamnocephalis sphaerospora</name>
    <dbReference type="NCBI Taxonomy" id="78915"/>
    <lineage>
        <taxon>Eukaryota</taxon>
        <taxon>Fungi</taxon>
        <taxon>Fungi incertae sedis</taxon>
        <taxon>Zoopagomycota</taxon>
        <taxon>Zoopagomycotina</taxon>
        <taxon>Zoopagomycetes</taxon>
        <taxon>Zoopagales</taxon>
        <taxon>Sigmoideomycetaceae</taxon>
        <taxon>Thamnocephalis</taxon>
    </lineage>
</organism>
<evidence type="ECO:0000256" key="1">
    <source>
        <dbReference type="ARBA" id="ARBA00022441"/>
    </source>
</evidence>
<keyword evidence="2" id="KW-0677">Repeat</keyword>
<dbReference type="PANTHER" id="PTHR46228">
    <property type="entry name" value="KELCH DOMAIN-CONTAINING PROTEIN"/>
    <property type="match status" value="1"/>
</dbReference>
<accession>A0A4P9XUN0</accession>
<name>A0A4P9XUN0_9FUNG</name>
<keyword evidence="3" id="KW-0732">Signal</keyword>